<evidence type="ECO:0000313" key="2">
    <source>
        <dbReference type="Proteomes" id="UP000199682"/>
    </source>
</evidence>
<protein>
    <submittedName>
        <fullName evidence="1">Ketosteroid isomerase-related protein</fullName>
    </submittedName>
</protein>
<sequence length="170" mass="18438">MSDIESFGRKLGDFAHGLLAGQDGEGGVTNELRNEETLRALYQKFNDNDLDAASALLTDDYEGIDVPSGEVVRGPAGWKQRQAANRIPLPDARTTIQSLVIKGDFAVAEVVNEGTHTAPFPLPGGGEHPPTGNRIRGLSCELYEFRDGRIAKGTLYYDFLTVATQLGLKF</sequence>
<dbReference type="PANTHER" id="PTHR38436">
    <property type="entry name" value="POLYKETIDE CYCLASE SNOAL-LIKE DOMAIN"/>
    <property type="match status" value="1"/>
</dbReference>
<dbReference type="EMBL" id="FNET01000002">
    <property type="protein sequence ID" value="SDJ45045.1"/>
    <property type="molecule type" value="Genomic_DNA"/>
</dbReference>
<dbReference type="GO" id="GO:0016853">
    <property type="term" value="F:isomerase activity"/>
    <property type="evidence" value="ECO:0007669"/>
    <property type="project" value="UniProtKB-KW"/>
</dbReference>
<reference evidence="2" key="1">
    <citation type="submission" date="2016-10" db="EMBL/GenBank/DDBJ databases">
        <authorList>
            <person name="Varghese N."/>
            <person name="Submissions S."/>
        </authorList>
    </citation>
    <scope>NUCLEOTIDE SEQUENCE [LARGE SCALE GENOMIC DNA]</scope>
    <source>
        <strain evidence="2">DSM 44796</strain>
    </source>
</reference>
<dbReference type="Pfam" id="PF07366">
    <property type="entry name" value="SnoaL"/>
    <property type="match status" value="1"/>
</dbReference>
<dbReference type="InterPro" id="IPR032710">
    <property type="entry name" value="NTF2-like_dom_sf"/>
</dbReference>
<dbReference type="AlphaFoldDB" id="A0A1G8TVX0"/>
<dbReference type="PANTHER" id="PTHR38436:SF1">
    <property type="entry name" value="ESTER CYCLASE"/>
    <property type="match status" value="1"/>
</dbReference>
<accession>A0A1G8TVX0</accession>
<keyword evidence="1" id="KW-0413">Isomerase</keyword>
<dbReference type="InterPro" id="IPR009959">
    <property type="entry name" value="Cyclase_SnoaL-like"/>
</dbReference>
<gene>
    <name evidence="1" type="ORF">SAMN04488074_10289</name>
</gene>
<name>A0A1G8TVX0_9PSEU</name>
<dbReference type="RefSeq" id="WP_218130764.1">
    <property type="nucleotide sequence ID" value="NZ_FNET01000002.1"/>
</dbReference>
<organism evidence="1 2">
    <name type="scientific">Lentzea albidocapillata subsp. violacea</name>
    <dbReference type="NCBI Taxonomy" id="128104"/>
    <lineage>
        <taxon>Bacteria</taxon>
        <taxon>Bacillati</taxon>
        <taxon>Actinomycetota</taxon>
        <taxon>Actinomycetes</taxon>
        <taxon>Pseudonocardiales</taxon>
        <taxon>Pseudonocardiaceae</taxon>
        <taxon>Lentzea</taxon>
    </lineage>
</organism>
<dbReference type="Gene3D" id="3.10.450.50">
    <property type="match status" value="1"/>
</dbReference>
<proteinExistence type="predicted"/>
<dbReference type="Proteomes" id="UP000199682">
    <property type="component" value="Unassembled WGS sequence"/>
</dbReference>
<dbReference type="GO" id="GO:0030638">
    <property type="term" value="P:polyketide metabolic process"/>
    <property type="evidence" value="ECO:0007669"/>
    <property type="project" value="InterPro"/>
</dbReference>
<evidence type="ECO:0000313" key="1">
    <source>
        <dbReference type="EMBL" id="SDJ45045.1"/>
    </source>
</evidence>
<dbReference type="SUPFAM" id="SSF54427">
    <property type="entry name" value="NTF2-like"/>
    <property type="match status" value="1"/>
</dbReference>